<dbReference type="GO" id="GO:0016705">
    <property type="term" value="F:oxidoreductase activity, acting on paired donors, with incorporation or reduction of molecular oxygen"/>
    <property type="evidence" value="ECO:0007669"/>
    <property type="project" value="InterPro"/>
</dbReference>
<dbReference type="Gene3D" id="1.10.630.10">
    <property type="entry name" value="Cytochrome P450"/>
    <property type="match status" value="1"/>
</dbReference>
<dbReference type="GO" id="GO:0020037">
    <property type="term" value="F:heme binding"/>
    <property type="evidence" value="ECO:0007669"/>
    <property type="project" value="InterPro"/>
</dbReference>
<comment type="similarity">
    <text evidence="1">Belongs to the cytochrome P450 family.</text>
</comment>
<dbReference type="PANTHER" id="PTHR24305">
    <property type="entry name" value="CYTOCHROME P450"/>
    <property type="match status" value="1"/>
</dbReference>
<sequence>MTEATERTAATTAAGTDGTTAGTPAEAAGRAPALAVPRPARAGRAETVRFAATHTLPAFVRGAFHLRPRVVAAYAALGQQGWSAATLRAMRARHGGAPVEVRGLSGTLLVLLDHADVRRFYELPVRTLAMDAPDKYKGLSLLEPTGVICSHGDTREERRRVNDEVLAADRPVHPSCTDFQAVIAQEAPALIQGSELDFPLLRRTVARIGRRMVLGDAAAGDEELARWLLAIREEANWMRMRKGRAVAAEALYRKAAARVEEYAARAEPYTLAALARSHPAAAGPDAAALDAVGQAHHWLLALDTVAPIVARTLLLLAAHPAEQEALRSELDGGGAELPRLRACVEETLRLFPIVPDLVRVTRAETEWRGVHYPAGTVVLVPALFHQRDPEHVPAAHQFVPARWLRPGAAQDTRMAPFSHGGGRCPGEHLGVLTAALLTAAVLRGHRVAGGRPSVDPCRPLPGILSSAGIRLTLAQR</sequence>
<comment type="cofactor">
    <cofactor evidence="2">
        <name>heme</name>
        <dbReference type="ChEBI" id="CHEBI:30413"/>
    </cofactor>
</comment>
<keyword evidence="2" id="KW-0349">Heme</keyword>
<name>A0AB39XYP1_9ACTN</name>
<dbReference type="Pfam" id="PF00067">
    <property type="entry name" value="p450"/>
    <property type="match status" value="1"/>
</dbReference>
<dbReference type="InterPro" id="IPR036396">
    <property type="entry name" value="Cyt_P450_sf"/>
</dbReference>
<gene>
    <name evidence="4" type="ORF">AB5J51_04785</name>
</gene>
<dbReference type="GO" id="GO:0004497">
    <property type="term" value="F:monooxygenase activity"/>
    <property type="evidence" value="ECO:0007669"/>
    <property type="project" value="InterPro"/>
</dbReference>
<reference evidence="4" key="1">
    <citation type="submission" date="2024-08" db="EMBL/GenBank/DDBJ databases">
        <authorList>
            <person name="Yu S.T."/>
        </authorList>
    </citation>
    <scope>NUCLEOTIDE SEQUENCE</scope>
    <source>
        <strain evidence="4">R33</strain>
    </source>
</reference>
<organism evidence="4">
    <name type="scientific">Streptomyces sp. R33</name>
    <dbReference type="NCBI Taxonomy" id="3238629"/>
    <lineage>
        <taxon>Bacteria</taxon>
        <taxon>Bacillati</taxon>
        <taxon>Actinomycetota</taxon>
        <taxon>Actinomycetes</taxon>
        <taxon>Kitasatosporales</taxon>
        <taxon>Streptomycetaceae</taxon>
        <taxon>Streptomyces</taxon>
    </lineage>
</organism>
<dbReference type="InterPro" id="IPR050121">
    <property type="entry name" value="Cytochrome_P450_monoxygenase"/>
</dbReference>
<protein>
    <submittedName>
        <fullName evidence="4">Cytochrome P450</fullName>
    </submittedName>
</protein>
<dbReference type="GO" id="GO:0005506">
    <property type="term" value="F:iron ion binding"/>
    <property type="evidence" value="ECO:0007669"/>
    <property type="project" value="InterPro"/>
</dbReference>
<feature type="binding site" description="axial binding residue" evidence="2">
    <location>
        <position position="424"/>
    </location>
    <ligand>
        <name>heme</name>
        <dbReference type="ChEBI" id="CHEBI:30413"/>
    </ligand>
    <ligandPart>
        <name>Fe</name>
        <dbReference type="ChEBI" id="CHEBI:18248"/>
    </ligandPart>
</feature>
<keyword evidence="2" id="KW-0479">Metal-binding</keyword>
<accession>A0AB39XYP1</accession>
<feature type="region of interest" description="Disordered" evidence="3">
    <location>
        <begin position="1"/>
        <end position="33"/>
    </location>
</feature>
<dbReference type="AlphaFoldDB" id="A0AB39XYP1"/>
<evidence type="ECO:0000256" key="3">
    <source>
        <dbReference type="SAM" id="MobiDB-lite"/>
    </source>
</evidence>
<proteinExistence type="inferred from homology"/>
<dbReference type="InterPro" id="IPR002401">
    <property type="entry name" value="Cyt_P450_E_grp-I"/>
</dbReference>
<dbReference type="RefSeq" id="WP_369776938.1">
    <property type="nucleotide sequence ID" value="NZ_CP165727.1"/>
</dbReference>
<evidence type="ECO:0000313" key="4">
    <source>
        <dbReference type="EMBL" id="XDV62303.1"/>
    </source>
</evidence>
<dbReference type="InterPro" id="IPR001128">
    <property type="entry name" value="Cyt_P450"/>
</dbReference>
<evidence type="ECO:0000256" key="2">
    <source>
        <dbReference type="PIRSR" id="PIRSR602401-1"/>
    </source>
</evidence>
<feature type="compositionally biased region" description="Low complexity" evidence="3">
    <location>
        <begin position="7"/>
        <end position="33"/>
    </location>
</feature>
<dbReference type="SUPFAM" id="SSF48264">
    <property type="entry name" value="Cytochrome P450"/>
    <property type="match status" value="1"/>
</dbReference>
<dbReference type="PRINTS" id="PR00463">
    <property type="entry name" value="EP450I"/>
</dbReference>
<evidence type="ECO:0000256" key="1">
    <source>
        <dbReference type="ARBA" id="ARBA00010617"/>
    </source>
</evidence>
<dbReference type="PANTHER" id="PTHR24305:SF166">
    <property type="entry name" value="CYTOCHROME P450 12A4, MITOCHONDRIAL-RELATED"/>
    <property type="match status" value="1"/>
</dbReference>
<dbReference type="EMBL" id="CP165727">
    <property type="protein sequence ID" value="XDV62303.1"/>
    <property type="molecule type" value="Genomic_DNA"/>
</dbReference>
<keyword evidence="2" id="KW-0408">Iron</keyword>